<organism evidence="11 12">
    <name type="scientific">Psychrosphaera algicola</name>
    <dbReference type="NCBI Taxonomy" id="3023714"/>
    <lineage>
        <taxon>Bacteria</taxon>
        <taxon>Pseudomonadati</taxon>
        <taxon>Pseudomonadota</taxon>
        <taxon>Gammaproteobacteria</taxon>
        <taxon>Alteromonadales</taxon>
        <taxon>Pseudoalteromonadaceae</taxon>
        <taxon>Psychrosphaera</taxon>
    </lineage>
</organism>
<keyword evidence="5" id="KW-0798">TonB box</keyword>
<dbReference type="InterPro" id="IPR000531">
    <property type="entry name" value="Beta-barrel_TonB"/>
</dbReference>
<keyword evidence="2 8" id="KW-0813">Transport</keyword>
<dbReference type="EMBL" id="JAQOMS010000002">
    <property type="protein sequence ID" value="MDC2889547.1"/>
    <property type="molecule type" value="Genomic_DNA"/>
</dbReference>
<keyword evidence="6 8" id="KW-0472">Membrane</keyword>
<evidence type="ECO:0000256" key="4">
    <source>
        <dbReference type="ARBA" id="ARBA00022692"/>
    </source>
</evidence>
<evidence type="ECO:0000256" key="6">
    <source>
        <dbReference type="ARBA" id="ARBA00023136"/>
    </source>
</evidence>
<dbReference type="PANTHER" id="PTHR40980">
    <property type="entry name" value="PLUG DOMAIN-CONTAINING PROTEIN"/>
    <property type="match status" value="1"/>
</dbReference>
<dbReference type="InterPro" id="IPR039426">
    <property type="entry name" value="TonB-dep_rcpt-like"/>
</dbReference>
<dbReference type="PROSITE" id="PS01156">
    <property type="entry name" value="TONB_DEPENDENT_REC_2"/>
    <property type="match status" value="1"/>
</dbReference>
<evidence type="ECO:0000256" key="1">
    <source>
        <dbReference type="ARBA" id="ARBA00004571"/>
    </source>
</evidence>
<accession>A0ABT5FF35</accession>
<evidence type="ECO:0000313" key="12">
    <source>
        <dbReference type="Proteomes" id="UP001528411"/>
    </source>
</evidence>
<dbReference type="RefSeq" id="WP_272180964.1">
    <property type="nucleotide sequence ID" value="NZ_JAQOMS010000002.1"/>
</dbReference>
<keyword evidence="12" id="KW-1185">Reference proteome</keyword>
<dbReference type="InterPro" id="IPR010917">
    <property type="entry name" value="TonB_rcpt_CS"/>
</dbReference>
<dbReference type="NCBIfam" id="TIGR01782">
    <property type="entry name" value="TonB-Xanth-Caul"/>
    <property type="match status" value="1"/>
</dbReference>
<evidence type="ECO:0000256" key="2">
    <source>
        <dbReference type="ARBA" id="ARBA00022448"/>
    </source>
</evidence>
<keyword evidence="4 8" id="KW-0812">Transmembrane</keyword>
<dbReference type="Gene3D" id="2.40.170.20">
    <property type="entry name" value="TonB-dependent receptor, beta-barrel domain"/>
    <property type="match status" value="1"/>
</dbReference>
<keyword evidence="3 8" id="KW-1134">Transmembrane beta strand</keyword>
<evidence type="ECO:0000256" key="7">
    <source>
        <dbReference type="ARBA" id="ARBA00023237"/>
    </source>
</evidence>
<keyword evidence="11" id="KW-0675">Receptor</keyword>
<dbReference type="InterPro" id="IPR010104">
    <property type="entry name" value="TonB_rcpt_bac"/>
</dbReference>
<dbReference type="Proteomes" id="UP001528411">
    <property type="component" value="Unassembled WGS sequence"/>
</dbReference>
<comment type="similarity">
    <text evidence="8">Belongs to the TonB-dependent receptor family.</text>
</comment>
<keyword evidence="7 8" id="KW-0998">Cell outer membrane</keyword>
<reference evidence="11 12" key="1">
    <citation type="submission" date="2023-01" db="EMBL/GenBank/DDBJ databases">
        <title>Psychrosphaera sp. nov., isolated from marine algae.</title>
        <authorList>
            <person name="Bayburt H."/>
            <person name="Choi B.J."/>
            <person name="Kim J.M."/>
            <person name="Choi D.G."/>
            <person name="Jeon C.O."/>
        </authorList>
    </citation>
    <scope>NUCLEOTIDE SEQUENCE [LARGE SCALE GENOMIC DNA]</scope>
    <source>
        <strain evidence="11 12">G1-22</strain>
    </source>
</reference>
<sequence length="679" mass="75144">MVGLAPSIARIAVTPPKNDTPQEQGSTPWGVGSAVFKQDRERVNFDMTAQWMLSDQLDVSVHYLFSEMEASNVNSNMIGIPFRGIAVGDDYAREGTTSGGYLTHLEYYGDPAQGGWVPQFLAYDNIYRDGSKMGTQVLDFEVNYEADFGQVHFQAGTTTGKGDIYDFFTEFWADPLDSRAGIIFDNPNPSSHGPAIDFERANPWMSNPTDQMYLGGIFNQYNEVTDSENYAQVDVTMDLELGLINQVKFGGKIKDRSFEQERHQDNLSNLAGWGAGSLGPVSDFWSGDLLNIEHAGNSLQSQTYFDPDRSKMFDALYAQPACTSALVDAGTTCLNRDQFQPLASFNIEETITSLYAMANFEGDNFRGNFGVRYVSTDATSNGYDASATAVAIDNSYSNLLPSVNVTYTLSDDLLLRAAASKTISRPSPFSMAPAFNLTPETGRGDAGNPDLKPTKATSYDLGMEYYFTESSLLAATYFYKDITDFQFNNVIQKEINGVQYNQLNSPDNGDSSSYSGFELQVQHIFDNGFGGFANYTFVDASEGKYTSAEVDGDGNVTMVDGSVQFPDVSENAYNLGVFYETDTYSARLNYNYRSEYFTTQTEFGPTFRDATSQMDAQISYDVSENITVKFEVVNLTDESFNNYLINDGDVAGYQYTGTKVVSTESQNGRRFYVGANFKF</sequence>
<evidence type="ECO:0000256" key="5">
    <source>
        <dbReference type="ARBA" id="ARBA00023077"/>
    </source>
</evidence>
<name>A0ABT5FF35_9GAMM</name>
<comment type="caution">
    <text evidence="11">The sequence shown here is derived from an EMBL/GenBank/DDBJ whole genome shotgun (WGS) entry which is preliminary data.</text>
</comment>
<evidence type="ECO:0000256" key="8">
    <source>
        <dbReference type="PROSITE-ProRule" id="PRU01360"/>
    </source>
</evidence>
<evidence type="ECO:0000259" key="10">
    <source>
        <dbReference type="Pfam" id="PF00593"/>
    </source>
</evidence>
<evidence type="ECO:0000256" key="3">
    <source>
        <dbReference type="ARBA" id="ARBA00022452"/>
    </source>
</evidence>
<proteinExistence type="inferred from homology"/>
<dbReference type="SUPFAM" id="SSF56935">
    <property type="entry name" value="Porins"/>
    <property type="match status" value="1"/>
</dbReference>
<evidence type="ECO:0000313" key="11">
    <source>
        <dbReference type="EMBL" id="MDC2889547.1"/>
    </source>
</evidence>
<dbReference type="Pfam" id="PF00593">
    <property type="entry name" value="TonB_dep_Rec_b-barrel"/>
    <property type="match status" value="1"/>
</dbReference>
<feature type="short sequence motif" description="TonB C-terminal box" evidence="9">
    <location>
        <begin position="662"/>
        <end position="679"/>
    </location>
</feature>
<comment type="subcellular location">
    <subcellularLocation>
        <location evidence="1 8">Cell outer membrane</location>
        <topology evidence="1 8">Multi-pass membrane protein</topology>
    </subcellularLocation>
</comment>
<dbReference type="PANTHER" id="PTHR40980:SF3">
    <property type="entry name" value="TONB-DEPENDENT RECEPTOR-LIKE BETA-BARREL DOMAIN-CONTAINING PROTEIN"/>
    <property type="match status" value="1"/>
</dbReference>
<feature type="domain" description="TonB-dependent receptor-like beta-barrel" evidence="10">
    <location>
        <begin position="198"/>
        <end position="635"/>
    </location>
</feature>
<dbReference type="InterPro" id="IPR036942">
    <property type="entry name" value="Beta-barrel_TonB_sf"/>
</dbReference>
<protein>
    <submittedName>
        <fullName evidence="11">TonB-dependent receptor</fullName>
    </submittedName>
</protein>
<evidence type="ECO:0000256" key="9">
    <source>
        <dbReference type="PROSITE-ProRule" id="PRU10144"/>
    </source>
</evidence>
<gene>
    <name evidence="11" type="ORF">PN838_13145</name>
</gene>
<dbReference type="PROSITE" id="PS52016">
    <property type="entry name" value="TONB_DEPENDENT_REC_3"/>
    <property type="match status" value="1"/>
</dbReference>